<dbReference type="EC" id="2.7.13.3" evidence="2"/>
<accession>A0A3B0WZ61</accession>
<keyword evidence="4" id="KW-0418">Kinase</keyword>
<feature type="domain" description="Histidine kinase" evidence="5">
    <location>
        <begin position="1"/>
        <end position="84"/>
    </location>
</feature>
<sequence>MRKEKNGQLHVEVRDSGIGIAENLTESIFDEFSQLNNPERDRNKGLGLGLTIVKRLCKLLGHEINVKSACESGSIFTVTAPLSKKTSMDAVIEEEVLIPTRLKLSLSVLVIDDNKTILTAMHGILTHWGCKTVCASSADQAQQLLSEQALIPDAIIADFRLCNNLTGIQAIQQICHSLSKNLPALLITGDTGKKRLLEAKESEYDLLHKPIHPDKLYSWLYNNRPETHH</sequence>
<feature type="domain" description="Response regulatory" evidence="6">
    <location>
        <begin position="107"/>
        <end position="224"/>
    </location>
</feature>
<dbReference type="PROSITE" id="PS50109">
    <property type="entry name" value="HIS_KIN"/>
    <property type="match status" value="1"/>
</dbReference>
<dbReference type="GO" id="GO:0009927">
    <property type="term" value="F:histidine phosphotransfer kinase activity"/>
    <property type="evidence" value="ECO:0007669"/>
    <property type="project" value="TreeGrafter"/>
</dbReference>
<evidence type="ECO:0000256" key="2">
    <source>
        <dbReference type="ARBA" id="ARBA00012438"/>
    </source>
</evidence>
<dbReference type="GO" id="GO:0000155">
    <property type="term" value="F:phosphorelay sensor kinase activity"/>
    <property type="evidence" value="ECO:0007669"/>
    <property type="project" value="TreeGrafter"/>
</dbReference>
<keyword evidence="3" id="KW-0808">Transferase</keyword>
<evidence type="ECO:0000256" key="1">
    <source>
        <dbReference type="ARBA" id="ARBA00000085"/>
    </source>
</evidence>
<dbReference type="InterPro" id="IPR036890">
    <property type="entry name" value="HATPase_C_sf"/>
</dbReference>
<evidence type="ECO:0000313" key="7">
    <source>
        <dbReference type="EMBL" id="VAW54519.1"/>
    </source>
</evidence>
<evidence type="ECO:0000259" key="5">
    <source>
        <dbReference type="PROSITE" id="PS50109"/>
    </source>
</evidence>
<reference evidence="7" key="1">
    <citation type="submission" date="2018-06" db="EMBL/GenBank/DDBJ databases">
        <authorList>
            <person name="Zhirakovskaya E."/>
        </authorList>
    </citation>
    <scope>NUCLEOTIDE SEQUENCE</scope>
</reference>
<dbReference type="PANTHER" id="PTHR43047">
    <property type="entry name" value="TWO-COMPONENT HISTIDINE PROTEIN KINASE"/>
    <property type="match status" value="1"/>
</dbReference>
<organism evidence="7">
    <name type="scientific">hydrothermal vent metagenome</name>
    <dbReference type="NCBI Taxonomy" id="652676"/>
    <lineage>
        <taxon>unclassified sequences</taxon>
        <taxon>metagenomes</taxon>
        <taxon>ecological metagenomes</taxon>
    </lineage>
</organism>
<protein>
    <recommendedName>
        <fullName evidence="2">histidine kinase</fullName>
        <ecNumber evidence="2">2.7.13.3</ecNumber>
    </recommendedName>
</protein>
<dbReference type="InterPro" id="IPR001789">
    <property type="entry name" value="Sig_transdc_resp-reg_receiver"/>
</dbReference>
<dbReference type="InterPro" id="IPR011006">
    <property type="entry name" value="CheY-like_superfamily"/>
</dbReference>
<comment type="catalytic activity">
    <reaction evidence="1">
        <text>ATP + protein L-histidine = ADP + protein N-phospho-L-histidine.</text>
        <dbReference type="EC" id="2.7.13.3"/>
    </reaction>
</comment>
<dbReference type="SMART" id="SM00387">
    <property type="entry name" value="HATPase_c"/>
    <property type="match status" value="1"/>
</dbReference>
<proteinExistence type="predicted"/>
<dbReference type="InterPro" id="IPR004358">
    <property type="entry name" value="Sig_transdc_His_kin-like_C"/>
</dbReference>
<name>A0A3B0WZ61_9ZZZZ</name>
<dbReference type="PROSITE" id="PS50110">
    <property type="entry name" value="RESPONSE_REGULATORY"/>
    <property type="match status" value="1"/>
</dbReference>
<dbReference type="InterPro" id="IPR005467">
    <property type="entry name" value="His_kinase_dom"/>
</dbReference>
<gene>
    <name evidence="7" type="ORF">MNBD_GAMMA06-2218</name>
</gene>
<dbReference type="AlphaFoldDB" id="A0A3B0WZ61"/>
<evidence type="ECO:0000256" key="3">
    <source>
        <dbReference type="ARBA" id="ARBA00022679"/>
    </source>
</evidence>
<evidence type="ECO:0000256" key="4">
    <source>
        <dbReference type="ARBA" id="ARBA00022777"/>
    </source>
</evidence>
<dbReference type="InterPro" id="IPR003594">
    <property type="entry name" value="HATPase_dom"/>
</dbReference>
<dbReference type="PANTHER" id="PTHR43047:SF9">
    <property type="entry name" value="HISTIDINE KINASE"/>
    <property type="match status" value="1"/>
</dbReference>
<dbReference type="SUPFAM" id="SSF55874">
    <property type="entry name" value="ATPase domain of HSP90 chaperone/DNA topoisomerase II/histidine kinase"/>
    <property type="match status" value="1"/>
</dbReference>
<dbReference type="SUPFAM" id="SSF52172">
    <property type="entry name" value="CheY-like"/>
    <property type="match status" value="1"/>
</dbReference>
<dbReference type="PRINTS" id="PR00344">
    <property type="entry name" value="BCTRLSENSOR"/>
</dbReference>
<dbReference type="Gene3D" id="3.40.50.2300">
    <property type="match status" value="1"/>
</dbReference>
<evidence type="ECO:0000259" key="6">
    <source>
        <dbReference type="PROSITE" id="PS50110"/>
    </source>
</evidence>
<dbReference type="Pfam" id="PF02518">
    <property type="entry name" value="HATPase_c"/>
    <property type="match status" value="1"/>
</dbReference>
<dbReference type="GO" id="GO:0005886">
    <property type="term" value="C:plasma membrane"/>
    <property type="evidence" value="ECO:0007669"/>
    <property type="project" value="TreeGrafter"/>
</dbReference>
<dbReference type="Gene3D" id="3.30.565.10">
    <property type="entry name" value="Histidine kinase-like ATPase, C-terminal domain"/>
    <property type="match status" value="1"/>
</dbReference>
<dbReference type="SMART" id="SM00448">
    <property type="entry name" value="REC"/>
    <property type="match status" value="1"/>
</dbReference>
<dbReference type="CDD" id="cd00156">
    <property type="entry name" value="REC"/>
    <property type="match status" value="1"/>
</dbReference>
<dbReference type="EMBL" id="UOFD01000078">
    <property type="protein sequence ID" value="VAW54519.1"/>
    <property type="molecule type" value="Genomic_DNA"/>
</dbReference>
<dbReference type="Pfam" id="PF00072">
    <property type="entry name" value="Response_reg"/>
    <property type="match status" value="1"/>
</dbReference>